<dbReference type="AlphaFoldDB" id="A0A2T1F616"/>
<dbReference type="EMBL" id="PVWO01000694">
    <property type="protein sequence ID" value="PSB40443.1"/>
    <property type="molecule type" value="Genomic_DNA"/>
</dbReference>
<comment type="caution">
    <text evidence="1">The sequence shown here is derived from an EMBL/GenBank/DDBJ whole genome shotgun (WGS) entry which is preliminary data.</text>
</comment>
<accession>A0A2T1F616</accession>
<evidence type="ECO:0000313" key="2">
    <source>
        <dbReference type="Proteomes" id="UP000238937"/>
    </source>
</evidence>
<dbReference type="Proteomes" id="UP000238937">
    <property type="component" value="Unassembled WGS sequence"/>
</dbReference>
<protein>
    <submittedName>
        <fullName evidence="1">Uncharacterized protein</fullName>
    </submittedName>
</protein>
<reference evidence="1 2" key="1">
    <citation type="submission" date="2018-03" db="EMBL/GenBank/DDBJ databases">
        <title>The ancient ancestry and fast evolution of plastids.</title>
        <authorList>
            <person name="Moore K.R."/>
            <person name="Magnabosco C."/>
            <person name="Momper L."/>
            <person name="Gold D.A."/>
            <person name="Bosak T."/>
            <person name="Fournier G.P."/>
        </authorList>
    </citation>
    <scope>NUCLEOTIDE SEQUENCE [LARGE SCALE GENOMIC DNA]</scope>
    <source>
        <strain evidence="1 2">CCALA 037</strain>
    </source>
</reference>
<evidence type="ECO:0000313" key="1">
    <source>
        <dbReference type="EMBL" id="PSB40443.1"/>
    </source>
</evidence>
<proteinExistence type="predicted"/>
<name>A0A2T1F616_9CYAN</name>
<gene>
    <name evidence="1" type="ORF">C7B77_28345</name>
</gene>
<sequence>MGIAHQLGFKHYLFNKYLLLPTYSIGLSIQVYLSCGVVLTHPALRAPLQGGDFQSGFPCLVPG</sequence>
<organism evidence="1 2">
    <name type="scientific">Chamaesiphon polymorphus CCALA 037</name>
    <dbReference type="NCBI Taxonomy" id="2107692"/>
    <lineage>
        <taxon>Bacteria</taxon>
        <taxon>Bacillati</taxon>
        <taxon>Cyanobacteriota</taxon>
        <taxon>Cyanophyceae</taxon>
        <taxon>Gomontiellales</taxon>
        <taxon>Chamaesiphonaceae</taxon>
        <taxon>Chamaesiphon</taxon>
    </lineage>
</organism>
<keyword evidence="2" id="KW-1185">Reference proteome</keyword>